<dbReference type="KEGG" id="hir:HETIRDRAFT_436223"/>
<proteinExistence type="predicted"/>
<dbReference type="EMBL" id="KI925463">
    <property type="protein sequence ID" value="ETW77292.1"/>
    <property type="molecule type" value="Genomic_DNA"/>
</dbReference>
<dbReference type="Proteomes" id="UP000030671">
    <property type="component" value="Unassembled WGS sequence"/>
</dbReference>
<organism evidence="1 2">
    <name type="scientific">Heterobasidion irregulare (strain TC 32-1)</name>
    <dbReference type="NCBI Taxonomy" id="747525"/>
    <lineage>
        <taxon>Eukaryota</taxon>
        <taxon>Fungi</taxon>
        <taxon>Dikarya</taxon>
        <taxon>Basidiomycota</taxon>
        <taxon>Agaricomycotina</taxon>
        <taxon>Agaricomycetes</taxon>
        <taxon>Russulales</taxon>
        <taxon>Bondarzewiaceae</taxon>
        <taxon>Heterobasidion</taxon>
        <taxon>Heterobasidion annosum species complex</taxon>
    </lineage>
</organism>
<gene>
    <name evidence="1" type="ORF">HETIRDRAFT_436223</name>
</gene>
<protein>
    <submittedName>
        <fullName evidence="1">Uncharacterized protein</fullName>
    </submittedName>
</protein>
<sequence length="79" mass="9053">MRLHLNKPILLRRFDVLAPFCRMHAACPCPEQAVLAILCLVPTSAGKTRWEGRVVVEEIIKCRVCFPLYHCNHILAWLA</sequence>
<dbReference type="InParanoid" id="W4JUU4"/>
<dbReference type="RefSeq" id="XP_009550816.1">
    <property type="nucleotide sequence ID" value="XM_009552521.1"/>
</dbReference>
<reference evidence="1 2" key="1">
    <citation type="journal article" date="2012" name="New Phytol.">
        <title>Insight into trade-off between wood decay and parasitism from the genome of a fungal forest pathogen.</title>
        <authorList>
            <person name="Olson A."/>
            <person name="Aerts A."/>
            <person name="Asiegbu F."/>
            <person name="Belbahri L."/>
            <person name="Bouzid O."/>
            <person name="Broberg A."/>
            <person name="Canback B."/>
            <person name="Coutinho P.M."/>
            <person name="Cullen D."/>
            <person name="Dalman K."/>
            <person name="Deflorio G."/>
            <person name="van Diepen L.T."/>
            <person name="Dunand C."/>
            <person name="Duplessis S."/>
            <person name="Durling M."/>
            <person name="Gonthier P."/>
            <person name="Grimwood J."/>
            <person name="Fossdal C.G."/>
            <person name="Hansson D."/>
            <person name="Henrissat B."/>
            <person name="Hietala A."/>
            <person name="Himmelstrand K."/>
            <person name="Hoffmeister D."/>
            <person name="Hogberg N."/>
            <person name="James T.Y."/>
            <person name="Karlsson M."/>
            <person name="Kohler A."/>
            <person name="Kues U."/>
            <person name="Lee Y.H."/>
            <person name="Lin Y.C."/>
            <person name="Lind M."/>
            <person name="Lindquist E."/>
            <person name="Lombard V."/>
            <person name="Lucas S."/>
            <person name="Lunden K."/>
            <person name="Morin E."/>
            <person name="Murat C."/>
            <person name="Park J."/>
            <person name="Raffaello T."/>
            <person name="Rouze P."/>
            <person name="Salamov A."/>
            <person name="Schmutz J."/>
            <person name="Solheim H."/>
            <person name="Stahlberg J."/>
            <person name="Velez H."/>
            <person name="de Vries R.P."/>
            <person name="Wiebenga A."/>
            <person name="Woodward S."/>
            <person name="Yakovlev I."/>
            <person name="Garbelotto M."/>
            <person name="Martin F."/>
            <person name="Grigoriev I.V."/>
            <person name="Stenlid J."/>
        </authorList>
    </citation>
    <scope>NUCLEOTIDE SEQUENCE [LARGE SCALE GENOMIC DNA]</scope>
    <source>
        <strain evidence="1 2">TC 32-1</strain>
    </source>
</reference>
<dbReference type="AlphaFoldDB" id="W4JUU4"/>
<keyword evidence="2" id="KW-1185">Reference proteome</keyword>
<evidence type="ECO:0000313" key="1">
    <source>
        <dbReference type="EMBL" id="ETW77292.1"/>
    </source>
</evidence>
<dbReference type="HOGENOM" id="CLU_2606329_0_0_1"/>
<evidence type="ECO:0000313" key="2">
    <source>
        <dbReference type="Proteomes" id="UP000030671"/>
    </source>
</evidence>
<name>W4JUU4_HETIT</name>
<dbReference type="GeneID" id="20674874"/>
<accession>W4JUU4</accession>